<evidence type="ECO:0000313" key="1">
    <source>
        <dbReference type="EMBL" id="GGD30873.1"/>
    </source>
</evidence>
<comment type="caution">
    <text evidence="1">The sequence shown here is derived from an EMBL/GenBank/DDBJ whole genome shotgun (WGS) entry which is preliminary data.</text>
</comment>
<organism evidence="1 2">
    <name type="scientific">Flavobacterium orientale</name>
    <dbReference type="NCBI Taxonomy" id="1756020"/>
    <lineage>
        <taxon>Bacteria</taxon>
        <taxon>Pseudomonadati</taxon>
        <taxon>Bacteroidota</taxon>
        <taxon>Flavobacteriia</taxon>
        <taxon>Flavobacteriales</taxon>
        <taxon>Flavobacteriaceae</taxon>
        <taxon>Flavobacterium</taxon>
    </lineage>
</organism>
<accession>A0A917DE41</accession>
<sequence length="179" mass="21066">MKYLTLLLTLIICSDSTKTYSDLEEYFEAKKWNYPIHFDINENVYFNSYCGDTSVIRDSYLKMSRESYLDKVYDRKKLKSKKDRFNADVKKYLSNMLEPGGFYVSSPIFCLWPPIDSYVSPGTIFYMVTISQFYISNGTSTPCNNCDRIESNVYKKEMMVTFEVEEDSLGFVSWYNINK</sequence>
<proteinExistence type="predicted"/>
<keyword evidence="2" id="KW-1185">Reference proteome</keyword>
<protein>
    <submittedName>
        <fullName evidence="1">Uncharacterized protein</fullName>
    </submittedName>
</protein>
<reference evidence="1" key="2">
    <citation type="submission" date="2020-09" db="EMBL/GenBank/DDBJ databases">
        <authorList>
            <person name="Sun Q."/>
            <person name="Zhou Y."/>
        </authorList>
    </citation>
    <scope>NUCLEOTIDE SEQUENCE</scope>
    <source>
        <strain evidence="1">CGMCC 1.12506</strain>
    </source>
</reference>
<name>A0A917DE41_9FLAO</name>
<dbReference type="EMBL" id="BMFG01000008">
    <property type="protein sequence ID" value="GGD30873.1"/>
    <property type="molecule type" value="Genomic_DNA"/>
</dbReference>
<dbReference type="RefSeq" id="WP_188362559.1">
    <property type="nucleotide sequence ID" value="NZ_BMFG01000008.1"/>
</dbReference>
<dbReference type="AlphaFoldDB" id="A0A917DE41"/>
<dbReference type="Proteomes" id="UP000625735">
    <property type="component" value="Unassembled WGS sequence"/>
</dbReference>
<evidence type="ECO:0000313" key="2">
    <source>
        <dbReference type="Proteomes" id="UP000625735"/>
    </source>
</evidence>
<reference evidence="1" key="1">
    <citation type="journal article" date="2014" name="Int. J. Syst. Evol. Microbiol.">
        <title>Complete genome sequence of Corynebacterium casei LMG S-19264T (=DSM 44701T), isolated from a smear-ripened cheese.</title>
        <authorList>
            <consortium name="US DOE Joint Genome Institute (JGI-PGF)"/>
            <person name="Walter F."/>
            <person name="Albersmeier A."/>
            <person name="Kalinowski J."/>
            <person name="Ruckert C."/>
        </authorList>
    </citation>
    <scope>NUCLEOTIDE SEQUENCE</scope>
    <source>
        <strain evidence="1">CGMCC 1.12506</strain>
    </source>
</reference>
<gene>
    <name evidence="1" type="ORF">GCM10011343_21270</name>
</gene>